<evidence type="ECO:0000313" key="2">
    <source>
        <dbReference type="Proteomes" id="UP001569904"/>
    </source>
</evidence>
<dbReference type="EMBL" id="JAXCEH010000046">
    <property type="protein sequence ID" value="MFA1559288.1"/>
    <property type="molecule type" value="Genomic_DNA"/>
</dbReference>
<dbReference type="Proteomes" id="UP001569904">
    <property type="component" value="Unassembled WGS sequence"/>
</dbReference>
<dbReference type="RefSeq" id="WP_371946304.1">
    <property type="nucleotide sequence ID" value="NZ_JAXCEH010000046.1"/>
</dbReference>
<protein>
    <recommendedName>
        <fullName evidence="3">Leucine-rich repeat domain-containing protein</fullName>
    </recommendedName>
</protein>
<keyword evidence="2" id="KW-1185">Reference proteome</keyword>
<reference evidence="1 2" key="1">
    <citation type="submission" date="2023-11" db="EMBL/GenBank/DDBJ databases">
        <title>Actinomadura monticuli sp. nov., isolated from volcanic ash.</title>
        <authorList>
            <person name="Lee S.D."/>
            <person name="Yang H."/>
            <person name="Kim I.S."/>
        </authorList>
    </citation>
    <scope>NUCLEOTIDE SEQUENCE [LARGE SCALE GENOMIC DNA]</scope>
    <source>
        <strain evidence="1 2">DSM 45346</strain>
    </source>
</reference>
<proteinExistence type="predicted"/>
<comment type="caution">
    <text evidence="1">The sequence shown here is derived from an EMBL/GenBank/DDBJ whole genome shotgun (WGS) entry which is preliminary data.</text>
</comment>
<sequence length="88" mass="9834">MDLDLMRDGAREFPEVPDPEAVTSARVWHCKYRTLAPLAALVNLRALSIATYPDASLELLASLETLEELEIIHLPPVRDLDPLSALKR</sequence>
<organism evidence="1 2">
    <name type="scientific">Actinomadura chokoriensis</name>
    <dbReference type="NCBI Taxonomy" id="454156"/>
    <lineage>
        <taxon>Bacteria</taxon>
        <taxon>Bacillati</taxon>
        <taxon>Actinomycetota</taxon>
        <taxon>Actinomycetes</taxon>
        <taxon>Streptosporangiales</taxon>
        <taxon>Thermomonosporaceae</taxon>
        <taxon>Actinomadura</taxon>
    </lineage>
</organism>
<name>A0ABV4RBV5_9ACTN</name>
<accession>A0ABV4RBV5</accession>
<evidence type="ECO:0000313" key="1">
    <source>
        <dbReference type="EMBL" id="MFA1559288.1"/>
    </source>
</evidence>
<evidence type="ECO:0008006" key="3">
    <source>
        <dbReference type="Google" id="ProtNLM"/>
    </source>
</evidence>
<gene>
    <name evidence="1" type="ORF">SM436_36825</name>
</gene>